<accession>A0A166W4Y4</accession>
<feature type="transmembrane region" description="Helical" evidence="1">
    <location>
        <begin position="81"/>
        <end position="104"/>
    </location>
</feature>
<dbReference type="Proteomes" id="UP000076532">
    <property type="component" value="Unassembled WGS sequence"/>
</dbReference>
<reference evidence="2 3" key="1">
    <citation type="journal article" date="2016" name="Mol. Biol. Evol.">
        <title>Comparative Genomics of Early-Diverging Mushroom-Forming Fungi Provides Insights into the Origins of Lignocellulose Decay Capabilities.</title>
        <authorList>
            <person name="Nagy L.G."/>
            <person name="Riley R."/>
            <person name="Tritt A."/>
            <person name="Adam C."/>
            <person name="Daum C."/>
            <person name="Floudas D."/>
            <person name="Sun H."/>
            <person name="Yadav J.S."/>
            <person name="Pangilinan J."/>
            <person name="Larsson K.H."/>
            <person name="Matsuura K."/>
            <person name="Barry K."/>
            <person name="Labutti K."/>
            <person name="Kuo R."/>
            <person name="Ohm R.A."/>
            <person name="Bhattacharya S.S."/>
            <person name="Shirouzu T."/>
            <person name="Yoshinaga Y."/>
            <person name="Martin F.M."/>
            <person name="Grigoriev I.V."/>
            <person name="Hibbett D.S."/>
        </authorList>
    </citation>
    <scope>NUCLEOTIDE SEQUENCE [LARGE SCALE GENOMIC DNA]</scope>
    <source>
        <strain evidence="2 3">CBS 109695</strain>
    </source>
</reference>
<protein>
    <submittedName>
        <fullName evidence="2">Uncharacterized protein</fullName>
    </submittedName>
</protein>
<evidence type="ECO:0000256" key="1">
    <source>
        <dbReference type="SAM" id="Phobius"/>
    </source>
</evidence>
<evidence type="ECO:0000313" key="2">
    <source>
        <dbReference type="EMBL" id="KZP33378.1"/>
    </source>
</evidence>
<feature type="transmembrane region" description="Helical" evidence="1">
    <location>
        <begin position="41"/>
        <end position="60"/>
    </location>
</feature>
<keyword evidence="1" id="KW-1133">Transmembrane helix</keyword>
<keyword evidence="1" id="KW-0812">Transmembrane</keyword>
<dbReference type="AlphaFoldDB" id="A0A166W4Y4"/>
<keyword evidence="3" id="KW-1185">Reference proteome</keyword>
<keyword evidence="1" id="KW-0472">Membrane</keyword>
<proteinExistence type="predicted"/>
<dbReference type="EMBL" id="KV417482">
    <property type="protein sequence ID" value="KZP33378.1"/>
    <property type="molecule type" value="Genomic_DNA"/>
</dbReference>
<name>A0A166W4Y4_9AGAM</name>
<evidence type="ECO:0000313" key="3">
    <source>
        <dbReference type="Proteomes" id="UP000076532"/>
    </source>
</evidence>
<gene>
    <name evidence="2" type="ORF">FIBSPDRAFT_924411</name>
</gene>
<organism evidence="2 3">
    <name type="scientific">Athelia psychrophila</name>
    <dbReference type="NCBI Taxonomy" id="1759441"/>
    <lineage>
        <taxon>Eukaryota</taxon>
        <taxon>Fungi</taxon>
        <taxon>Dikarya</taxon>
        <taxon>Basidiomycota</taxon>
        <taxon>Agaricomycotina</taxon>
        <taxon>Agaricomycetes</taxon>
        <taxon>Agaricomycetidae</taxon>
        <taxon>Atheliales</taxon>
        <taxon>Atheliaceae</taxon>
        <taxon>Athelia</taxon>
    </lineage>
</organism>
<sequence>MLPALSMIQLAASILEICLVTSVQALYTMRLWMLSEWRPHTGAVISTLATTVGFGFNLFITVARSQLHVDQTERSKIQAGFYLAFSAVLVTEVIIAASVCLKLQEFKKKQTPTINIIVVIILVSKDKLRITFILWKLILKPTVFRHSRNEMLNGRQSLRQVPDIELAQVTDTPVQNSTSTALATLTIAISDGWFARPDRPTMHKYSKP</sequence>